<gene>
    <name evidence="2" type="ORF">BJ212DRAFT_1577788</name>
</gene>
<dbReference type="Proteomes" id="UP000807769">
    <property type="component" value="Unassembled WGS sequence"/>
</dbReference>
<dbReference type="RefSeq" id="XP_041191973.1">
    <property type="nucleotide sequence ID" value="XM_041342203.1"/>
</dbReference>
<name>A0A9P7E8Q3_9AGAM</name>
<dbReference type="EMBL" id="JABBWG010000020">
    <property type="protein sequence ID" value="KAG1814637.1"/>
    <property type="molecule type" value="Genomic_DNA"/>
</dbReference>
<feature type="region of interest" description="Disordered" evidence="1">
    <location>
        <begin position="1"/>
        <end position="123"/>
    </location>
</feature>
<protein>
    <submittedName>
        <fullName evidence="2">Uncharacterized protein</fullName>
    </submittedName>
</protein>
<keyword evidence="3" id="KW-1185">Reference proteome</keyword>
<dbReference type="AlphaFoldDB" id="A0A9P7E8Q3"/>
<evidence type="ECO:0000313" key="2">
    <source>
        <dbReference type="EMBL" id="KAG1814637.1"/>
    </source>
</evidence>
<accession>A0A9P7E8Q3</accession>
<evidence type="ECO:0000313" key="3">
    <source>
        <dbReference type="Proteomes" id="UP000807769"/>
    </source>
</evidence>
<dbReference type="GeneID" id="64636219"/>
<evidence type="ECO:0000256" key="1">
    <source>
        <dbReference type="SAM" id="MobiDB-lite"/>
    </source>
</evidence>
<organism evidence="2 3">
    <name type="scientific">Suillus subaureus</name>
    <dbReference type="NCBI Taxonomy" id="48587"/>
    <lineage>
        <taxon>Eukaryota</taxon>
        <taxon>Fungi</taxon>
        <taxon>Dikarya</taxon>
        <taxon>Basidiomycota</taxon>
        <taxon>Agaricomycotina</taxon>
        <taxon>Agaricomycetes</taxon>
        <taxon>Agaricomycetidae</taxon>
        <taxon>Boletales</taxon>
        <taxon>Suillineae</taxon>
        <taxon>Suillaceae</taxon>
        <taxon>Suillus</taxon>
    </lineage>
</organism>
<feature type="compositionally biased region" description="Acidic residues" evidence="1">
    <location>
        <begin position="110"/>
        <end position="119"/>
    </location>
</feature>
<comment type="caution">
    <text evidence="2">The sequence shown here is derived from an EMBL/GenBank/DDBJ whole genome shotgun (WGS) entry which is preliminary data.</text>
</comment>
<sequence length="206" mass="21811">MAGPHQNMPNKSSSVPLKPLSTAKPGPLAKKRALETLANVSTSKRAWPAGGDGGEGPSSFLNPFTSHHHNPAAAEPFDPGMSVAESEELTRRMQQQMDQGSSEAMSEMEQATDDSDADIDPSLQDMDSISALTEWLSHKHTPIQDSDPVQHAAYMHPKGYGSISASRVPVSATSRCVSTMQGPTPNAVTASQAHSVTPSTTCYELG</sequence>
<proteinExistence type="predicted"/>
<feature type="compositionally biased region" description="Polar residues" evidence="1">
    <location>
        <begin position="92"/>
        <end position="104"/>
    </location>
</feature>
<reference evidence="2" key="1">
    <citation type="journal article" date="2020" name="New Phytol.">
        <title>Comparative genomics reveals dynamic genome evolution in host specialist ectomycorrhizal fungi.</title>
        <authorList>
            <person name="Lofgren L.A."/>
            <person name="Nguyen N.H."/>
            <person name="Vilgalys R."/>
            <person name="Ruytinx J."/>
            <person name="Liao H.L."/>
            <person name="Branco S."/>
            <person name="Kuo A."/>
            <person name="LaButti K."/>
            <person name="Lipzen A."/>
            <person name="Andreopoulos W."/>
            <person name="Pangilinan J."/>
            <person name="Riley R."/>
            <person name="Hundley H."/>
            <person name="Na H."/>
            <person name="Barry K."/>
            <person name="Grigoriev I.V."/>
            <person name="Stajich J.E."/>
            <person name="Kennedy P.G."/>
        </authorList>
    </citation>
    <scope>NUCLEOTIDE SEQUENCE</scope>
    <source>
        <strain evidence="2">MN1</strain>
    </source>
</reference>